<dbReference type="FunFam" id="2.40.50.700:FF:000001">
    <property type="entry name" value="Exosome complex exonuclease exoribonuclease (Rrp44)"/>
    <property type="match status" value="1"/>
</dbReference>
<dbReference type="InterPro" id="IPR022966">
    <property type="entry name" value="RNase_II/R_CS"/>
</dbReference>
<evidence type="ECO:0000313" key="17">
    <source>
        <dbReference type="EMBL" id="EEH54478.1"/>
    </source>
</evidence>
<evidence type="ECO:0000313" key="18">
    <source>
        <dbReference type="Proteomes" id="UP000001876"/>
    </source>
</evidence>
<dbReference type="GO" id="GO:0000176">
    <property type="term" value="C:nuclear exosome (RNase complex)"/>
    <property type="evidence" value="ECO:0007669"/>
    <property type="project" value="UniProtKB-ARBA"/>
</dbReference>
<sequence length="889" mass="96589">RAFVKKTKGGRVVKVVREHYLRDDIYVGCELASPELRGPDPSAHVLSPAADAYVVIDTNVALHQLDLLSHAAVTDVVVLGVVLEECRARSRQSYERLRALCKDPAKRFFVFANEHHRDTYVKALSGESPNDRNDRAIRVATKFYGRAIPGKRIVLLTNDRGNRAKAAEEGIDAMSAKAFAREKARDGSAPELLDVRAKKTSSTLTAKNDSGKGGAMFEEHLGASQIAAGIKAGTLHQGALRTSRFSPWEGVVGCDAVGADILLSGRSALNRAMDGDVVAVRLLPEEQWKKPGTRIGGGGGGGASLAPRTADDAAAAAAAPAARADGVVPTGEVVGIVRRSWRERGYAASIDDATNATQTHAVRLLAIPVDRRLPKIRIQTRQASALLDQRIVVVIDDWPIDSPHPRGHYVKSLGPLGDADAETDAVLLEADVDDRLFAPAVHACVPPLPWAFDERAHLGAQPHREDLRSLRVCSVDPPGCRDIDDALSCRVLVDDDDGAETGQLELGVHIADVTSFLRPNTAMDAEARKRGTTTYLVQRRLDMLPKPLTEDICSLRGGVERLAFSVFFRFDAKTCLPVPGVSPRFTKSAIKSSAALTYQEAQELMDDETDESPLTRDLRRVLNINRCARALRKRRVDAGALTLASPEVRFELDASTQDPLDVAMYVTREANQMVEEMMLLANVAAAEAILKAFPSHALLRRHPTPAPRMFDPLLKACAAVGVDIDASSSKTLADSLDAARRPGDPYFNTLLRIVATRCMSQAVYCVSGAHSVNDRVHYGLAAPLYTHFTSPIRRYADVVVHRLLNAALGLERPDASLQDGDALKATAENINSRHRNSQSAGRASVELHTHIFFKKNKAETDARVIRVRANGIIVFVPKFGIEAPVLFDE</sequence>
<dbReference type="Pfam" id="PF00773">
    <property type="entry name" value="RNB"/>
    <property type="match status" value="1"/>
</dbReference>
<dbReference type="Pfam" id="PF17849">
    <property type="entry name" value="OB_Dis3"/>
    <property type="match status" value="1"/>
</dbReference>
<keyword evidence="7" id="KW-0540">Nuclease</keyword>
<dbReference type="InterPro" id="IPR029060">
    <property type="entry name" value="PIN-like_dom_sf"/>
</dbReference>
<dbReference type="GO" id="GO:0003723">
    <property type="term" value="F:RNA binding"/>
    <property type="evidence" value="ECO:0007669"/>
    <property type="project" value="UniProtKB-KW"/>
</dbReference>
<dbReference type="RefSeq" id="XP_003061848.1">
    <property type="nucleotide sequence ID" value="XM_003061802.1"/>
</dbReference>
<dbReference type="Pfam" id="PF17216">
    <property type="entry name" value="Rrp44_CSD1"/>
    <property type="match status" value="1"/>
</dbReference>
<dbReference type="KEGG" id="mpp:MICPUCDRAFT_462"/>
<keyword evidence="6" id="KW-0698">rRNA processing</keyword>
<evidence type="ECO:0000256" key="7">
    <source>
        <dbReference type="ARBA" id="ARBA00022722"/>
    </source>
</evidence>
<dbReference type="InterPro" id="IPR033770">
    <property type="entry name" value="RRP44_S1"/>
</dbReference>
<dbReference type="InterPro" id="IPR002716">
    <property type="entry name" value="PIN_dom"/>
</dbReference>
<dbReference type="FunFam" id="3.40.50.1010:FF:000021">
    <property type="entry name" value="DIS3-like exonuclease 1 isoform X1"/>
    <property type="match status" value="1"/>
</dbReference>
<protein>
    <recommendedName>
        <fullName evidence="13">Ribosomal RNA-processing protein 44</fullName>
    </recommendedName>
</protein>
<dbReference type="SMART" id="SM00670">
    <property type="entry name" value="PINc"/>
    <property type="match status" value="1"/>
</dbReference>
<evidence type="ECO:0000256" key="6">
    <source>
        <dbReference type="ARBA" id="ARBA00022552"/>
    </source>
</evidence>
<feature type="domain" description="PIN" evidence="15">
    <location>
        <begin position="52"/>
        <end position="164"/>
    </location>
</feature>
<comment type="subcellular location">
    <subcellularLocation>
        <location evidence="3">Cytoplasm</location>
    </subcellularLocation>
    <subcellularLocation>
        <location evidence="2">Nucleus</location>
    </subcellularLocation>
</comment>
<keyword evidence="18" id="KW-1185">Reference proteome</keyword>
<dbReference type="InterPro" id="IPR050180">
    <property type="entry name" value="RNR_Ribonuclease"/>
</dbReference>
<dbReference type="EMBL" id="GG663744">
    <property type="protein sequence ID" value="EEH54478.1"/>
    <property type="molecule type" value="Genomic_DNA"/>
</dbReference>
<dbReference type="GO" id="GO:0000175">
    <property type="term" value="F:3'-5'-RNA exonuclease activity"/>
    <property type="evidence" value="ECO:0007669"/>
    <property type="project" value="TreeGrafter"/>
</dbReference>
<proteinExistence type="inferred from homology"/>
<evidence type="ECO:0000256" key="11">
    <source>
        <dbReference type="ARBA" id="ARBA00022884"/>
    </source>
</evidence>
<keyword evidence="12" id="KW-0539">Nucleus</keyword>
<feature type="non-terminal residue" evidence="17">
    <location>
        <position position="1"/>
    </location>
</feature>
<evidence type="ECO:0000259" key="16">
    <source>
        <dbReference type="SMART" id="SM00955"/>
    </source>
</evidence>
<dbReference type="Pfam" id="PF17215">
    <property type="entry name" value="Rrp44_S1"/>
    <property type="match status" value="1"/>
</dbReference>
<dbReference type="GO" id="GO:0000177">
    <property type="term" value="C:cytoplasmic exosome (RNase complex)"/>
    <property type="evidence" value="ECO:0007669"/>
    <property type="project" value="TreeGrafter"/>
</dbReference>
<dbReference type="InterPro" id="IPR012340">
    <property type="entry name" value="NA-bd_OB-fold"/>
</dbReference>
<dbReference type="Gene3D" id="2.40.50.690">
    <property type="match status" value="1"/>
</dbReference>
<dbReference type="PROSITE" id="PS01175">
    <property type="entry name" value="RIBONUCLEASE_II"/>
    <property type="match status" value="1"/>
</dbReference>
<dbReference type="STRING" id="564608.C1N1M6"/>
<keyword evidence="10" id="KW-0269">Exonuclease</keyword>
<dbReference type="AlphaFoldDB" id="C1N1M6"/>
<evidence type="ECO:0000256" key="14">
    <source>
        <dbReference type="RuleBase" id="RU003901"/>
    </source>
</evidence>
<dbReference type="SMART" id="SM00955">
    <property type="entry name" value="RNB"/>
    <property type="match status" value="1"/>
</dbReference>
<evidence type="ECO:0000256" key="12">
    <source>
        <dbReference type="ARBA" id="ARBA00023242"/>
    </source>
</evidence>
<dbReference type="InterPro" id="IPR041505">
    <property type="entry name" value="Dis3_CSD2"/>
</dbReference>
<evidence type="ECO:0000256" key="9">
    <source>
        <dbReference type="ARBA" id="ARBA00022835"/>
    </source>
</evidence>
<dbReference type="OMA" id="GQVMRNN"/>
<evidence type="ECO:0000256" key="10">
    <source>
        <dbReference type="ARBA" id="ARBA00022839"/>
    </source>
</evidence>
<dbReference type="SUPFAM" id="SSF88723">
    <property type="entry name" value="PIN domain-like"/>
    <property type="match status" value="1"/>
</dbReference>
<dbReference type="PANTHER" id="PTHR23355:SF35">
    <property type="entry name" value="EXOSOME COMPLEX EXONUCLEASE RRP44"/>
    <property type="match status" value="1"/>
</dbReference>
<name>C1N1M6_MICPC</name>
<organism evidence="18">
    <name type="scientific">Micromonas pusilla (strain CCMP1545)</name>
    <name type="common">Picoplanktonic green alga</name>
    <dbReference type="NCBI Taxonomy" id="564608"/>
    <lineage>
        <taxon>Eukaryota</taxon>
        <taxon>Viridiplantae</taxon>
        <taxon>Chlorophyta</taxon>
        <taxon>Mamiellophyceae</taxon>
        <taxon>Mamiellales</taxon>
        <taxon>Mamiellaceae</taxon>
        <taxon>Micromonas</taxon>
    </lineage>
</organism>
<evidence type="ECO:0000259" key="15">
    <source>
        <dbReference type="SMART" id="SM00670"/>
    </source>
</evidence>
<keyword evidence="9" id="KW-0271">Exosome</keyword>
<dbReference type="GeneID" id="9687025"/>
<dbReference type="OrthoDB" id="372421at2759"/>
<keyword evidence="8" id="KW-0378">Hydrolase</keyword>
<dbReference type="CDD" id="cd09862">
    <property type="entry name" value="PIN_Rrp44-like"/>
    <property type="match status" value="1"/>
</dbReference>
<dbReference type="GO" id="GO:0004519">
    <property type="term" value="F:endonuclease activity"/>
    <property type="evidence" value="ECO:0007669"/>
    <property type="project" value="TreeGrafter"/>
</dbReference>
<dbReference type="SUPFAM" id="SSF50249">
    <property type="entry name" value="Nucleic acid-binding proteins"/>
    <property type="match status" value="2"/>
</dbReference>
<dbReference type="Gene3D" id="3.40.50.1010">
    <property type="entry name" value="5'-nuclease"/>
    <property type="match status" value="1"/>
</dbReference>
<dbReference type="Pfam" id="PF13638">
    <property type="entry name" value="PIN_4"/>
    <property type="match status" value="1"/>
</dbReference>
<comment type="cofactor">
    <cofactor evidence="1">
        <name>Mg(2+)</name>
        <dbReference type="ChEBI" id="CHEBI:18420"/>
    </cofactor>
</comment>
<reference evidence="17 18" key="1">
    <citation type="journal article" date="2009" name="Science">
        <title>Green evolution and dynamic adaptations revealed by genomes of the marine picoeukaryotes Micromonas.</title>
        <authorList>
            <person name="Worden A.Z."/>
            <person name="Lee J.H."/>
            <person name="Mock T."/>
            <person name="Rouze P."/>
            <person name="Simmons M.P."/>
            <person name="Aerts A.L."/>
            <person name="Allen A.E."/>
            <person name="Cuvelier M.L."/>
            <person name="Derelle E."/>
            <person name="Everett M.V."/>
            <person name="Foulon E."/>
            <person name="Grimwood J."/>
            <person name="Gundlach H."/>
            <person name="Henrissat B."/>
            <person name="Napoli C."/>
            <person name="McDonald S.M."/>
            <person name="Parker M.S."/>
            <person name="Rombauts S."/>
            <person name="Salamov A."/>
            <person name="Von Dassow P."/>
            <person name="Badger J.H."/>
            <person name="Coutinho P.M."/>
            <person name="Demir E."/>
            <person name="Dubchak I."/>
            <person name="Gentemann C."/>
            <person name="Eikrem W."/>
            <person name="Gready J.E."/>
            <person name="John U."/>
            <person name="Lanier W."/>
            <person name="Lindquist E.A."/>
            <person name="Lucas S."/>
            <person name="Mayer K.F."/>
            <person name="Moreau H."/>
            <person name="Not F."/>
            <person name="Otillar R."/>
            <person name="Panaud O."/>
            <person name="Pangilinan J."/>
            <person name="Paulsen I."/>
            <person name="Piegu B."/>
            <person name="Poliakov A."/>
            <person name="Robbens S."/>
            <person name="Schmutz J."/>
            <person name="Toulza E."/>
            <person name="Wyss T."/>
            <person name="Zelensky A."/>
            <person name="Zhou K."/>
            <person name="Armbrust E.V."/>
            <person name="Bhattacharya D."/>
            <person name="Goodenough U.W."/>
            <person name="Van de Peer Y."/>
            <person name="Grigoriev I.V."/>
        </authorList>
    </citation>
    <scope>NUCLEOTIDE SEQUENCE [LARGE SCALE GENOMIC DNA]</scope>
    <source>
        <strain evidence="17 18">CCMP1545</strain>
    </source>
</reference>
<dbReference type="PANTHER" id="PTHR23355">
    <property type="entry name" value="RIBONUCLEASE"/>
    <property type="match status" value="1"/>
</dbReference>
<feature type="non-terminal residue" evidence="17">
    <location>
        <position position="889"/>
    </location>
</feature>
<dbReference type="eggNOG" id="KOG2102">
    <property type="taxonomic scope" value="Eukaryota"/>
</dbReference>
<dbReference type="Gene3D" id="2.40.50.700">
    <property type="match status" value="1"/>
</dbReference>
<gene>
    <name evidence="17" type="ORF">MICPUCDRAFT_462</name>
</gene>
<accession>C1N1M6</accession>
<evidence type="ECO:0000256" key="1">
    <source>
        <dbReference type="ARBA" id="ARBA00001946"/>
    </source>
</evidence>
<dbReference type="InterPro" id="IPR033771">
    <property type="entry name" value="Rrp44_CSD1"/>
</dbReference>
<dbReference type="InterPro" id="IPR001900">
    <property type="entry name" value="RNase_II/R"/>
</dbReference>
<keyword evidence="11" id="KW-0694">RNA-binding</keyword>
<evidence type="ECO:0000256" key="8">
    <source>
        <dbReference type="ARBA" id="ARBA00022801"/>
    </source>
</evidence>
<dbReference type="GO" id="GO:0019899">
    <property type="term" value="F:enzyme binding"/>
    <property type="evidence" value="ECO:0007669"/>
    <property type="project" value="UniProtKB-ARBA"/>
</dbReference>
<dbReference type="GO" id="GO:0016075">
    <property type="term" value="P:rRNA catabolic process"/>
    <property type="evidence" value="ECO:0007669"/>
    <property type="project" value="TreeGrafter"/>
</dbReference>
<evidence type="ECO:0000256" key="4">
    <source>
        <dbReference type="ARBA" id="ARBA00005785"/>
    </source>
</evidence>
<dbReference type="GO" id="GO:0071031">
    <property type="term" value="P:nuclear mRNA surveillance of mRNA 3'-end processing"/>
    <property type="evidence" value="ECO:0007669"/>
    <property type="project" value="TreeGrafter"/>
</dbReference>
<evidence type="ECO:0000256" key="2">
    <source>
        <dbReference type="ARBA" id="ARBA00004123"/>
    </source>
</evidence>
<evidence type="ECO:0000256" key="13">
    <source>
        <dbReference type="ARBA" id="ARBA00077930"/>
    </source>
</evidence>
<dbReference type="GO" id="GO:0006364">
    <property type="term" value="P:rRNA processing"/>
    <property type="evidence" value="ECO:0007669"/>
    <property type="project" value="UniProtKB-KW"/>
</dbReference>
<comment type="similarity">
    <text evidence="4 14">Belongs to the RNR ribonuclease family.</text>
</comment>
<dbReference type="Proteomes" id="UP000001876">
    <property type="component" value="Unassembled WGS sequence"/>
</dbReference>
<dbReference type="Gene3D" id="2.40.50.140">
    <property type="entry name" value="Nucleic acid-binding proteins"/>
    <property type="match status" value="1"/>
</dbReference>
<keyword evidence="5" id="KW-0963">Cytoplasm</keyword>
<evidence type="ECO:0000256" key="5">
    <source>
        <dbReference type="ARBA" id="ARBA00022490"/>
    </source>
</evidence>
<evidence type="ECO:0000256" key="3">
    <source>
        <dbReference type="ARBA" id="ARBA00004496"/>
    </source>
</evidence>
<feature type="domain" description="RNB" evidence="16">
    <location>
        <begin position="464"/>
        <end position="810"/>
    </location>
</feature>